<dbReference type="EMBL" id="JAPQKR010000008">
    <property type="protein sequence ID" value="KAJ5211737.1"/>
    <property type="molecule type" value="Genomic_DNA"/>
</dbReference>
<dbReference type="OrthoDB" id="294702at2759"/>
<dbReference type="GO" id="GO:0072330">
    <property type="term" value="P:monocarboxylic acid biosynthetic process"/>
    <property type="evidence" value="ECO:0007669"/>
    <property type="project" value="UniProtKB-ARBA"/>
</dbReference>
<evidence type="ECO:0000313" key="2">
    <source>
        <dbReference type="EMBL" id="KAJ5211737.1"/>
    </source>
</evidence>
<evidence type="ECO:0000313" key="3">
    <source>
        <dbReference type="Proteomes" id="UP001150904"/>
    </source>
</evidence>
<comment type="caution">
    <text evidence="2">The sequence shown here is derived from an EMBL/GenBank/DDBJ whole genome shotgun (WGS) entry which is preliminary data.</text>
</comment>
<organism evidence="2 3">
    <name type="scientific">Penicillium cinerascens</name>
    <dbReference type="NCBI Taxonomy" id="70096"/>
    <lineage>
        <taxon>Eukaryota</taxon>
        <taxon>Fungi</taxon>
        <taxon>Dikarya</taxon>
        <taxon>Ascomycota</taxon>
        <taxon>Pezizomycotina</taxon>
        <taxon>Eurotiomycetes</taxon>
        <taxon>Eurotiomycetidae</taxon>
        <taxon>Eurotiales</taxon>
        <taxon>Aspergillaceae</taxon>
        <taxon>Penicillium</taxon>
    </lineage>
</organism>
<dbReference type="Pfam" id="PF00561">
    <property type="entry name" value="Abhydrolase_1"/>
    <property type="match status" value="1"/>
</dbReference>
<protein>
    <recommendedName>
        <fullName evidence="1">AB hydrolase-1 domain-containing protein</fullName>
    </recommendedName>
</protein>
<feature type="domain" description="AB hydrolase-1" evidence="1">
    <location>
        <begin position="51"/>
        <end position="303"/>
    </location>
</feature>
<proteinExistence type="predicted"/>
<dbReference type="PANTHER" id="PTHR45763:SF46">
    <property type="entry name" value="AB HYDROLASE-1 DOMAIN-CONTAINING PROTEIN"/>
    <property type="match status" value="1"/>
</dbReference>
<dbReference type="Gene3D" id="3.40.50.1820">
    <property type="entry name" value="alpha/beta hydrolase"/>
    <property type="match status" value="1"/>
</dbReference>
<dbReference type="GO" id="GO:0017000">
    <property type="term" value="P:antibiotic biosynthetic process"/>
    <property type="evidence" value="ECO:0007669"/>
    <property type="project" value="UniProtKB-ARBA"/>
</dbReference>
<gene>
    <name evidence="2" type="ORF">N7498_003383</name>
</gene>
<accession>A0A9W9N218</accession>
<dbReference type="AlphaFoldDB" id="A0A9W9N218"/>
<dbReference type="GeneID" id="83177746"/>
<name>A0A9W9N218_9EURO</name>
<reference evidence="2" key="2">
    <citation type="journal article" date="2023" name="IMA Fungus">
        <title>Comparative genomic study of the Penicillium genus elucidates a diverse pangenome and 15 lateral gene transfer events.</title>
        <authorList>
            <person name="Petersen C."/>
            <person name="Sorensen T."/>
            <person name="Nielsen M.R."/>
            <person name="Sondergaard T.E."/>
            <person name="Sorensen J.L."/>
            <person name="Fitzpatrick D.A."/>
            <person name="Frisvad J.C."/>
            <person name="Nielsen K.L."/>
        </authorList>
    </citation>
    <scope>NUCLEOTIDE SEQUENCE</scope>
    <source>
        <strain evidence="2">IBT 15544</strain>
    </source>
</reference>
<dbReference type="PANTHER" id="PTHR45763">
    <property type="entry name" value="HYDROLASE, ALPHA/BETA FOLD FAMILY PROTEIN, EXPRESSED-RELATED"/>
    <property type="match status" value="1"/>
</dbReference>
<evidence type="ECO:0000259" key="1">
    <source>
        <dbReference type="Pfam" id="PF00561"/>
    </source>
</evidence>
<reference evidence="2" key="1">
    <citation type="submission" date="2022-12" db="EMBL/GenBank/DDBJ databases">
        <authorList>
            <person name="Petersen C."/>
        </authorList>
    </citation>
    <scope>NUCLEOTIDE SEQUENCE</scope>
    <source>
        <strain evidence="2">IBT 15544</strain>
    </source>
</reference>
<dbReference type="Proteomes" id="UP001150904">
    <property type="component" value="Unassembled WGS sequence"/>
</dbReference>
<dbReference type="SUPFAM" id="SSF53474">
    <property type="entry name" value="alpha/beta-Hydrolases"/>
    <property type="match status" value="1"/>
</dbReference>
<dbReference type="RefSeq" id="XP_058309907.1">
    <property type="nucleotide sequence ID" value="XM_058450445.1"/>
</dbReference>
<dbReference type="InterPro" id="IPR029058">
    <property type="entry name" value="AB_hydrolase_fold"/>
</dbReference>
<keyword evidence="3" id="KW-1185">Reference proteome</keyword>
<dbReference type="InterPro" id="IPR000073">
    <property type="entry name" value="AB_hydrolase_1"/>
</dbReference>
<sequence>MIKSPRFTLRRNYCPGVVRYTSSDARDSQTLGLPDGRTLGFAECGRHDGFPLMFMHGYPSCRLETLGLDELAHRHHLRIITPDRNGYGLTTFNPNLRILDWPADIQALARHLELERFAVLGGSGGSPYALACAHLLPHEMLSGVGIMAGAGPWEAGAHHMSLPYRISAMTVHYWPSGYGGLLNLMIWMLRRALSSPSGVSRVDKWLDERSEKLDSEISTKRRREILARQVLEAFRQGAAPAVHDAQLLTSSWGIKFEDVTYNKVQIWHGTQDANAPVQMMRYMAERLPHCELHEFEGDTHFTLHRHLDRVLTELVPEHSRTSIDV</sequence>